<feature type="compositionally biased region" description="Basic and acidic residues" evidence="15">
    <location>
        <begin position="315"/>
        <end position="334"/>
    </location>
</feature>
<dbReference type="GO" id="GO:0005524">
    <property type="term" value="F:ATP binding"/>
    <property type="evidence" value="ECO:0007669"/>
    <property type="project" value="UniProtKB-KW"/>
</dbReference>
<dbReference type="Pfam" id="PF00005">
    <property type="entry name" value="ABC_tran"/>
    <property type="match status" value="1"/>
</dbReference>
<dbReference type="InterPro" id="IPR003439">
    <property type="entry name" value="ABC_transporter-like_ATP-bd"/>
</dbReference>
<dbReference type="FunFam" id="3.40.50.300:FF:000134">
    <property type="entry name" value="Iron-enterobactin ABC transporter ATP-binding protein"/>
    <property type="match status" value="1"/>
</dbReference>
<dbReference type="OrthoDB" id="24644at2157"/>
<dbReference type="PANTHER" id="PTHR42771:SF2">
    <property type="entry name" value="IRON(3+)-HYDROXAMATE IMPORT ATP-BINDING PROTEIN FHUC"/>
    <property type="match status" value="1"/>
</dbReference>
<evidence type="ECO:0000256" key="6">
    <source>
        <dbReference type="ARBA" id="ARBA00023004"/>
    </source>
</evidence>
<dbReference type="GO" id="GO:0015420">
    <property type="term" value="F:ABC-type vitamin B12 transporter activity"/>
    <property type="evidence" value="ECO:0007669"/>
    <property type="project" value="UniProtKB-EC"/>
</dbReference>
<evidence type="ECO:0000256" key="15">
    <source>
        <dbReference type="SAM" id="MobiDB-lite"/>
    </source>
</evidence>
<dbReference type="PROSITE" id="PS00211">
    <property type="entry name" value="ABC_TRANSPORTER_1"/>
    <property type="match status" value="1"/>
</dbReference>
<keyword evidence="18" id="KW-1185">Reference proteome</keyword>
<protein>
    <recommendedName>
        <fullName evidence="13">Cobalamin import ATP-binding protein BtuD</fullName>
        <ecNumber evidence="12">7.6.2.8</ecNumber>
    </recommendedName>
    <alternativeName>
        <fullName evidence="14">Vitamin B12-transporting ATPase</fullName>
    </alternativeName>
</protein>
<evidence type="ECO:0000256" key="5">
    <source>
        <dbReference type="ARBA" id="ARBA00022840"/>
    </source>
</evidence>
<keyword evidence="3" id="KW-1003">Cell membrane</keyword>
<comment type="catalytic activity">
    <reaction evidence="9">
        <text>an R-cob(III)alamin(out) + ATP + H2O = an R-cob(III)alamin(in) + ADP + phosphate + H(+)</text>
        <dbReference type="Rhea" id="RHEA:17873"/>
        <dbReference type="ChEBI" id="CHEBI:15377"/>
        <dbReference type="ChEBI" id="CHEBI:15378"/>
        <dbReference type="ChEBI" id="CHEBI:30616"/>
        <dbReference type="ChEBI" id="CHEBI:43474"/>
        <dbReference type="ChEBI" id="CHEBI:140785"/>
        <dbReference type="ChEBI" id="CHEBI:456216"/>
        <dbReference type="EC" id="7.6.2.8"/>
    </reaction>
</comment>
<dbReference type="STRING" id="1227457.C451_04791"/>
<keyword evidence="8" id="KW-0472">Membrane</keyword>
<dbReference type="InterPro" id="IPR003593">
    <property type="entry name" value="AAA+_ATPase"/>
</dbReference>
<evidence type="ECO:0000256" key="14">
    <source>
        <dbReference type="ARBA" id="ARBA00077139"/>
    </source>
</evidence>
<keyword evidence="4" id="KW-0547">Nucleotide-binding</keyword>
<dbReference type="RefSeq" id="WP_007738233.1">
    <property type="nucleotide sequence ID" value="NZ_AOMF01000102.1"/>
</dbReference>
<sequence length="334" mass="36697">MTDNNDETRQRDGGSVTTVDRDFSQSGHRDGTNETASTFAGEELVIGYSSTEEPVIEEASIHVTPGEVTALVGPNGSGKSTLLKGLADQLSRDSGTVRLDGTGIDELSTKELARKLGLLSQENVSPDSLSVEKLVEHGRYPHRGFFDSLTDADQAAIDRAISLSGIDHLREREVGSLSGGQKQLVWIAMVLAQETGVLLLDEPTTFLDLHHQLEVMEIVETLRDESDITVVLVLHDIDQAARYADHMVALKDGAIYARGSPEEMITEKLLADVFEIDARVEQTDRGPRIEPLRPHHDDGKTEKRETAVAEQPIEPAREEIESRGRSDYTEHVNN</sequence>
<feature type="domain" description="ABC transporter" evidence="16">
    <location>
        <begin position="39"/>
        <end position="277"/>
    </location>
</feature>
<organism evidence="17 18">
    <name type="scientific">Halococcus thailandensis JCM 13552</name>
    <dbReference type="NCBI Taxonomy" id="1227457"/>
    <lineage>
        <taxon>Archaea</taxon>
        <taxon>Methanobacteriati</taxon>
        <taxon>Methanobacteriota</taxon>
        <taxon>Stenosarchaea group</taxon>
        <taxon>Halobacteria</taxon>
        <taxon>Halobacteriales</taxon>
        <taxon>Halococcaceae</taxon>
        <taxon>Halococcus</taxon>
    </lineage>
</organism>
<gene>
    <name evidence="17" type="ORF">C451_04791</name>
</gene>
<evidence type="ECO:0000256" key="7">
    <source>
        <dbReference type="ARBA" id="ARBA00023065"/>
    </source>
</evidence>
<name>M0NGQ0_9EURY</name>
<evidence type="ECO:0000256" key="3">
    <source>
        <dbReference type="ARBA" id="ARBA00022475"/>
    </source>
</evidence>
<feature type="region of interest" description="Disordered" evidence="15">
    <location>
        <begin position="1"/>
        <end position="38"/>
    </location>
</feature>
<feature type="compositionally biased region" description="Basic and acidic residues" evidence="15">
    <location>
        <begin position="19"/>
        <end position="32"/>
    </location>
</feature>
<dbReference type="CDD" id="cd03214">
    <property type="entry name" value="ABC_Iron-Siderophores_B12_Hemin"/>
    <property type="match status" value="1"/>
</dbReference>
<evidence type="ECO:0000256" key="1">
    <source>
        <dbReference type="ARBA" id="ARBA00004202"/>
    </source>
</evidence>
<evidence type="ECO:0000259" key="16">
    <source>
        <dbReference type="PROSITE" id="PS50893"/>
    </source>
</evidence>
<evidence type="ECO:0000313" key="18">
    <source>
        <dbReference type="Proteomes" id="UP000011680"/>
    </source>
</evidence>
<feature type="compositionally biased region" description="Basic and acidic residues" evidence="15">
    <location>
        <begin position="1"/>
        <end position="12"/>
    </location>
</feature>
<dbReference type="eggNOG" id="arCOG00198">
    <property type="taxonomic scope" value="Archaea"/>
</dbReference>
<dbReference type="InterPro" id="IPR027417">
    <property type="entry name" value="P-loop_NTPase"/>
</dbReference>
<proteinExistence type="predicted"/>
<comment type="subunit">
    <text evidence="11">The complex is composed of two ATP-binding proteins (BtuD), two transmembrane proteins (BtuC) and a solute-binding protein (BtuF).</text>
</comment>
<dbReference type="SUPFAM" id="SSF52540">
    <property type="entry name" value="P-loop containing nucleoside triphosphate hydrolases"/>
    <property type="match status" value="1"/>
</dbReference>
<dbReference type="AlphaFoldDB" id="M0NGQ0"/>
<keyword evidence="5" id="KW-0067">ATP-binding</keyword>
<dbReference type="InterPro" id="IPR017871">
    <property type="entry name" value="ABC_transporter-like_CS"/>
</dbReference>
<dbReference type="GO" id="GO:0005886">
    <property type="term" value="C:plasma membrane"/>
    <property type="evidence" value="ECO:0007669"/>
    <property type="project" value="UniProtKB-SubCell"/>
</dbReference>
<evidence type="ECO:0000256" key="9">
    <source>
        <dbReference type="ARBA" id="ARBA00050590"/>
    </source>
</evidence>
<dbReference type="InterPro" id="IPR051535">
    <property type="entry name" value="Siderophore_ABC-ATPase"/>
</dbReference>
<dbReference type="PROSITE" id="PS50893">
    <property type="entry name" value="ABC_TRANSPORTER_2"/>
    <property type="match status" value="1"/>
</dbReference>
<comment type="function">
    <text evidence="10">Required for corrinoid utilization. Probably part of the ABC transporter complex BtuCDF involved in cobalamin (vitamin B12) import. Probably responsible for energy coupling to the transport system.</text>
</comment>
<dbReference type="EC" id="7.6.2.8" evidence="12"/>
<feature type="region of interest" description="Disordered" evidence="15">
    <location>
        <begin position="284"/>
        <end position="334"/>
    </location>
</feature>
<dbReference type="SMART" id="SM00382">
    <property type="entry name" value="AAA"/>
    <property type="match status" value="1"/>
</dbReference>
<accession>M0NGQ0</accession>
<evidence type="ECO:0000256" key="4">
    <source>
        <dbReference type="ARBA" id="ARBA00022741"/>
    </source>
</evidence>
<feature type="compositionally biased region" description="Basic and acidic residues" evidence="15">
    <location>
        <begin position="284"/>
        <end position="307"/>
    </location>
</feature>
<keyword evidence="2" id="KW-0813">Transport</keyword>
<dbReference type="Proteomes" id="UP000011680">
    <property type="component" value="Unassembled WGS sequence"/>
</dbReference>
<keyword evidence="7" id="KW-0406">Ion transport</keyword>
<evidence type="ECO:0000256" key="2">
    <source>
        <dbReference type="ARBA" id="ARBA00022448"/>
    </source>
</evidence>
<comment type="caution">
    <text evidence="17">The sequence shown here is derived from an EMBL/GenBank/DDBJ whole genome shotgun (WGS) entry which is preliminary data.</text>
</comment>
<evidence type="ECO:0000256" key="8">
    <source>
        <dbReference type="ARBA" id="ARBA00023136"/>
    </source>
</evidence>
<dbReference type="EMBL" id="AOMF01000102">
    <property type="protein sequence ID" value="EMA55855.1"/>
    <property type="molecule type" value="Genomic_DNA"/>
</dbReference>
<comment type="subcellular location">
    <subcellularLocation>
        <location evidence="1">Cell membrane</location>
        <topology evidence="1">Peripheral membrane protein</topology>
    </subcellularLocation>
</comment>
<evidence type="ECO:0000256" key="12">
    <source>
        <dbReference type="ARBA" id="ARBA00066387"/>
    </source>
</evidence>
<reference evidence="17 18" key="1">
    <citation type="journal article" date="2014" name="PLoS Genet.">
        <title>Phylogenetically driven sequencing of extremely halophilic archaea reveals strategies for static and dynamic osmo-response.</title>
        <authorList>
            <person name="Becker E.A."/>
            <person name="Seitzer P.M."/>
            <person name="Tritt A."/>
            <person name="Larsen D."/>
            <person name="Krusor M."/>
            <person name="Yao A.I."/>
            <person name="Wu D."/>
            <person name="Madern D."/>
            <person name="Eisen J.A."/>
            <person name="Darling A.E."/>
            <person name="Facciotti M.T."/>
        </authorList>
    </citation>
    <scope>NUCLEOTIDE SEQUENCE [LARGE SCALE GENOMIC DNA]</scope>
    <source>
        <strain evidence="17 18">JCM 13552</strain>
    </source>
</reference>
<dbReference type="GO" id="GO:0006811">
    <property type="term" value="P:monoatomic ion transport"/>
    <property type="evidence" value="ECO:0007669"/>
    <property type="project" value="UniProtKB-KW"/>
</dbReference>
<dbReference type="PATRIC" id="fig|1227457.3.peg.863"/>
<dbReference type="PANTHER" id="PTHR42771">
    <property type="entry name" value="IRON(3+)-HYDROXAMATE IMPORT ATP-BINDING PROTEIN FHUC"/>
    <property type="match status" value="1"/>
</dbReference>
<dbReference type="Gene3D" id="3.40.50.300">
    <property type="entry name" value="P-loop containing nucleotide triphosphate hydrolases"/>
    <property type="match status" value="1"/>
</dbReference>
<evidence type="ECO:0000256" key="10">
    <source>
        <dbReference type="ARBA" id="ARBA00058960"/>
    </source>
</evidence>
<evidence type="ECO:0000256" key="11">
    <source>
        <dbReference type="ARBA" id="ARBA00064420"/>
    </source>
</evidence>
<dbReference type="GO" id="GO:0016887">
    <property type="term" value="F:ATP hydrolysis activity"/>
    <property type="evidence" value="ECO:0007669"/>
    <property type="project" value="InterPro"/>
</dbReference>
<keyword evidence="6" id="KW-0408">Iron</keyword>
<evidence type="ECO:0000256" key="13">
    <source>
        <dbReference type="ARBA" id="ARBA00073649"/>
    </source>
</evidence>
<evidence type="ECO:0000313" key="17">
    <source>
        <dbReference type="EMBL" id="EMA55855.1"/>
    </source>
</evidence>